<reference evidence="10 11" key="1">
    <citation type="submission" date="2019-02" db="EMBL/GenBank/DDBJ databases">
        <title>Pedobacter kyonggii whole genome sequence analysis.</title>
        <authorList>
            <person name="Dahal R.H."/>
        </authorList>
    </citation>
    <scope>NUCLEOTIDE SEQUENCE [LARGE SCALE GENOMIC DNA]</scope>
    <source>
        <strain evidence="10 11">K-4-11-1</strain>
    </source>
</reference>
<dbReference type="EMBL" id="SIXF01000002">
    <property type="protein sequence ID" value="TBO44287.1"/>
    <property type="molecule type" value="Genomic_DNA"/>
</dbReference>
<evidence type="ECO:0000256" key="4">
    <source>
        <dbReference type="ARBA" id="ARBA00022692"/>
    </source>
</evidence>
<dbReference type="GO" id="GO:0009279">
    <property type="term" value="C:cell outer membrane"/>
    <property type="evidence" value="ECO:0007669"/>
    <property type="project" value="UniProtKB-SubCell"/>
</dbReference>
<dbReference type="SUPFAM" id="SSF56935">
    <property type="entry name" value="Porins"/>
    <property type="match status" value="1"/>
</dbReference>
<name>A0A4Q9HGF3_9SPHI</name>
<keyword evidence="11" id="KW-1185">Reference proteome</keyword>
<dbReference type="Gene3D" id="2.170.130.10">
    <property type="entry name" value="TonB-dependent receptor, plug domain"/>
    <property type="match status" value="1"/>
</dbReference>
<proteinExistence type="predicted"/>
<dbReference type="Proteomes" id="UP000291819">
    <property type="component" value="Unassembled WGS sequence"/>
</dbReference>
<dbReference type="PANTHER" id="PTHR30069:SF29">
    <property type="entry name" value="HEMOGLOBIN AND HEMOGLOBIN-HAPTOGLOBIN-BINDING PROTEIN 1-RELATED"/>
    <property type="match status" value="1"/>
</dbReference>
<organism evidence="10 11">
    <name type="scientific">Pedobacter kyonggii</name>
    <dbReference type="NCBI Taxonomy" id="1926871"/>
    <lineage>
        <taxon>Bacteria</taxon>
        <taxon>Pseudomonadati</taxon>
        <taxon>Bacteroidota</taxon>
        <taxon>Sphingobacteriia</taxon>
        <taxon>Sphingobacteriales</taxon>
        <taxon>Sphingobacteriaceae</taxon>
        <taxon>Pedobacter</taxon>
    </lineage>
</organism>
<dbReference type="InterPro" id="IPR008969">
    <property type="entry name" value="CarboxyPept-like_regulatory"/>
</dbReference>
<evidence type="ECO:0000256" key="1">
    <source>
        <dbReference type="ARBA" id="ARBA00004571"/>
    </source>
</evidence>
<feature type="chain" id="PRO_5020232101" evidence="8">
    <location>
        <begin position="21"/>
        <end position="802"/>
    </location>
</feature>
<keyword evidence="6" id="KW-0472">Membrane</keyword>
<dbReference type="Gene3D" id="2.40.170.20">
    <property type="entry name" value="TonB-dependent receptor, beta-barrel domain"/>
    <property type="match status" value="1"/>
</dbReference>
<dbReference type="InterPro" id="IPR037066">
    <property type="entry name" value="Plug_dom_sf"/>
</dbReference>
<keyword evidence="2" id="KW-0813">Transport</keyword>
<comment type="caution">
    <text evidence="10">The sequence shown here is derived from an EMBL/GenBank/DDBJ whole genome shotgun (WGS) entry which is preliminary data.</text>
</comment>
<keyword evidence="10" id="KW-0675">Receptor</keyword>
<dbReference type="AlphaFoldDB" id="A0A4Q9HGF3"/>
<dbReference type="InterPro" id="IPR041700">
    <property type="entry name" value="OMP_b-brl_3"/>
</dbReference>
<evidence type="ECO:0000313" key="10">
    <source>
        <dbReference type="EMBL" id="TBO44287.1"/>
    </source>
</evidence>
<evidence type="ECO:0000256" key="8">
    <source>
        <dbReference type="SAM" id="SignalP"/>
    </source>
</evidence>
<accession>A0A4Q9HGF3</accession>
<dbReference type="Gene3D" id="2.60.40.1120">
    <property type="entry name" value="Carboxypeptidase-like, regulatory domain"/>
    <property type="match status" value="1"/>
</dbReference>
<evidence type="ECO:0000256" key="2">
    <source>
        <dbReference type="ARBA" id="ARBA00022448"/>
    </source>
</evidence>
<feature type="domain" description="Outer membrane protein beta-barrel" evidence="9">
    <location>
        <begin position="386"/>
        <end position="780"/>
    </location>
</feature>
<evidence type="ECO:0000259" key="9">
    <source>
        <dbReference type="Pfam" id="PF14905"/>
    </source>
</evidence>
<dbReference type="PANTHER" id="PTHR30069">
    <property type="entry name" value="TONB-DEPENDENT OUTER MEMBRANE RECEPTOR"/>
    <property type="match status" value="1"/>
</dbReference>
<dbReference type="OrthoDB" id="606851at2"/>
<dbReference type="InterPro" id="IPR036942">
    <property type="entry name" value="Beta-barrel_TonB_sf"/>
</dbReference>
<dbReference type="Pfam" id="PF14905">
    <property type="entry name" value="OMP_b-brl_3"/>
    <property type="match status" value="1"/>
</dbReference>
<gene>
    <name evidence="10" type="ORF">EYS08_02960</name>
</gene>
<keyword evidence="7" id="KW-0998">Cell outer membrane</keyword>
<evidence type="ECO:0000256" key="7">
    <source>
        <dbReference type="ARBA" id="ARBA00023237"/>
    </source>
</evidence>
<protein>
    <submittedName>
        <fullName evidence="10">TonB-dependent receptor</fullName>
    </submittedName>
</protein>
<evidence type="ECO:0000256" key="3">
    <source>
        <dbReference type="ARBA" id="ARBA00022452"/>
    </source>
</evidence>
<evidence type="ECO:0000256" key="6">
    <source>
        <dbReference type="ARBA" id="ARBA00023136"/>
    </source>
</evidence>
<keyword evidence="4" id="KW-0812">Transmembrane</keyword>
<dbReference type="SUPFAM" id="SSF49464">
    <property type="entry name" value="Carboxypeptidase regulatory domain-like"/>
    <property type="match status" value="1"/>
</dbReference>
<keyword evidence="5 8" id="KW-0732">Signal</keyword>
<dbReference type="RefSeq" id="WP_131028367.1">
    <property type="nucleotide sequence ID" value="NZ_SIXF01000002.1"/>
</dbReference>
<dbReference type="Pfam" id="PF13620">
    <property type="entry name" value="CarboxypepD_reg"/>
    <property type="match status" value="1"/>
</dbReference>
<evidence type="ECO:0000256" key="5">
    <source>
        <dbReference type="ARBA" id="ARBA00022729"/>
    </source>
</evidence>
<dbReference type="GO" id="GO:0044718">
    <property type="term" value="P:siderophore transmembrane transport"/>
    <property type="evidence" value="ECO:0007669"/>
    <property type="project" value="TreeGrafter"/>
</dbReference>
<dbReference type="GO" id="GO:0015344">
    <property type="term" value="F:siderophore uptake transmembrane transporter activity"/>
    <property type="evidence" value="ECO:0007669"/>
    <property type="project" value="TreeGrafter"/>
</dbReference>
<dbReference type="InterPro" id="IPR039426">
    <property type="entry name" value="TonB-dep_rcpt-like"/>
</dbReference>
<sequence>MKIKFALTIIFISSHIFSFAQEKSNNHIIKGRIRDSITNAPISYVTVTLNSIKGLPVRSTLSKTDGSFLLEKVSAEATSVAINAVGYTAKTIYIDSIKIKSENIDLGNILLNSRTNELKEINVSAQKPIIKQETDRIIYDVQADPDSKGQNALDIMRKVPLISLDADDKIQLKGSSKYLILINGRSSGILTRNPREILLSMPALHMQKIEVITTPPAKYDSEGVSGIINIITTQNKNDGYNALIGTFFNSLIGEGFWSELTLKRKKFGISGFMMGLLNNPPHTEINNYRIQNDPFGSKVLQEGANRSDGNHKDGNIEISYDIDSLNLVTGSFALNFEKGDQTENDLFRIFNKNNDIDKLYRLNYNNRSHINGYDIGVNYQRGFKNNKNRLFTTSYKLITFDNDQNITNAATEKFNYYNDDLWQQNGSGSQEQTFQLDYVHPLKNLDIEGGIKFISRKNYSEFLTGNFDTPEIKIPTESDKFDYLQNIYSAYNSYYLKLKNWGIKLGFRLERTTINANSLSLSTAINNNYSNFIPSLSVQRNLNNARSLNFGYSQRLQRPGIAQLNPFVNKSNPLFYYSGNPNLLPVVNHNFEFGYSQSTKGYFMISADYSFAHNTIQNLISLGLDSISRSTYYNIGKSENTGLNISYSYPITKKLNLNINGRASYTWLQGYINNELQKNSGIQANSNASLSYKLEHDWRLSFNFGYTSRSVLLQGSLNEYYNSSIIVNKEFLKKKAGIFMNLKNPLQKFRHATTLSNTDFFTQQSDIKSYYRGIYINFYYRFGGLDEKIKKNKRGVNNDDIK</sequence>
<evidence type="ECO:0000313" key="11">
    <source>
        <dbReference type="Proteomes" id="UP000291819"/>
    </source>
</evidence>
<comment type="subcellular location">
    <subcellularLocation>
        <location evidence="1">Cell outer membrane</location>
        <topology evidence="1">Multi-pass membrane protein</topology>
    </subcellularLocation>
</comment>
<keyword evidence="3" id="KW-1134">Transmembrane beta strand</keyword>
<feature type="signal peptide" evidence="8">
    <location>
        <begin position="1"/>
        <end position="20"/>
    </location>
</feature>